<feature type="binding site" evidence="2">
    <location>
        <position position="217"/>
    </location>
    <ligand>
        <name>Co(2+)</name>
        <dbReference type="ChEBI" id="CHEBI:48828"/>
    </ligand>
</feature>
<accession>A0A1M6KB07</accession>
<dbReference type="CDD" id="cd03413">
    <property type="entry name" value="CbiK_C"/>
    <property type="match status" value="1"/>
</dbReference>
<dbReference type="Gene3D" id="3.40.50.1400">
    <property type="match status" value="2"/>
</dbReference>
<keyword evidence="2" id="KW-0479">Metal-binding</keyword>
<dbReference type="RefSeq" id="WP_073050237.1">
    <property type="nucleotide sequence ID" value="NZ_FQZL01000025.1"/>
</dbReference>
<evidence type="ECO:0000256" key="3">
    <source>
        <dbReference type="SAM" id="SignalP"/>
    </source>
</evidence>
<feature type="signal peptide" evidence="3">
    <location>
        <begin position="1"/>
        <end position="18"/>
    </location>
</feature>
<feature type="binding site" evidence="2">
    <location>
        <position position="249"/>
    </location>
    <ligand>
        <name>Co(2+)</name>
        <dbReference type="ChEBI" id="CHEBI:48828"/>
    </ligand>
</feature>
<protein>
    <submittedName>
        <fullName evidence="4">Sirohydrochlorin cobaltochelatase</fullName>
    </submittedName>
</protein>
<evidence type="ECO:0000313" key="5">
    <source>
        <dbReference type="Proteomes" id="UP000184052"/>
    </source>
</evidence>
<dbReference type="GO" id="GO:0016852">
    <property type="term" value="F:sirohydrochlorin cobaltochelatase activity"/>
    <property type="evidence" value="ECO:0007669"/>
    <property type="project" value="InterPro"/>
</dbReference>
<feature type="active site" description="Proton acceptor" evidence="1">
    <location>
        <position position="186"/>
    </location>
</feature>
<name>A0A1M6KB07_9FIRM</name>
<reference evidence="4 5" key="1">
    <citation type="submission" date="2016-11" db="EMBL/GenBank/DDBJ databases">
        <authorList>
            <person name="Jaros S."/>
            <person name="Januszkiewicz K."/>
            <person name="Wedrychowicz H."/>
        </authorList>
    </citation>
    <scope>NUCLEOTIDE SEQUENCE [LARGE SCALE GENOMIC DNA]</scope>
    <source>
        <strain evidence="4 5">DSM 17477</strain>
    </source>
</reference>
<feature type="binding site" evidence="2">
    <location>
        <position position="186"/>
    </location>
    <ligand>
        <name>Co(2+)</name>
        <dbReference type="ChEBI" id="CHEBI:48828"/>
    </ligand>
</feature>
<keyword evidence="2" id="KW-0170">Cobalt</keyword>
<evidence type="ECO:0000256" key="1">
    <source>
        <dbReference type="PIRSR" id="PIRSR033579-1"/>
    </source>
</evidence>
<dbReference type="CDD" id="cd03412">
    <property type="entry name" value="CbiK_N"/>
    <property type="match status" value="1"/>
</dbReference>
<dbReference type="SUPFAM" id="SSF53800">
    <property type="entry name" value="Chelatase"/>
    <property type="match status" value="1"/>
</dbReference>
<evidence type="ECO:0000313" key="4">
    <source>
        <dbReference type="EMBL" id="SHJ56094.1"/>
    </source>
</evidence>
<proteinExistence type="predicted"/>
<evidence type="ECO:0000256" key="2">
    <source>
        <dbReference type="PIRSR" id="PIRSR033579-3"/>
    </source>
</evidence>
<dbReference type="STRING" id="1121476.SAMN02745751_02849"/>
<dbReference type="Pfam" id="PF06180">
    <property type="entry name" value="CbiK"/>
    <property type="match status" value="1"/>
</dbReference>
<dbReference type="AlphaFoldDB" id="A0A1M6KB07"/>
<keyword evidence="5" id="KW-1185">Reference proteome</keyword>
<sequence>MKKIIGLMLIAMMLIASLAGCSTTPAEETNGAPEAPAVGDAANKALVVVSFGTSYNDTRELTIEATEKVLADAHPDYEFVRAFTAQIIIDKLQERDGLEIFNVEEAMEYLVDNDFGTVLIQPLHVMNGAEYDDLMAVVEEYEENFADLKIGQPLLSSTEDFENVVEVVAGEMPELQEGEALLLMGHGTHHHANTAYSALDYMFKYKGYEDVYVGTVEGFPTLDAIMEQIEGKDYSKLYLMPLMIVAGDHANNDMAGDEEDAWKMILKAEGYDVEPVLMGLGQIEGIQQMFLEHLEAAISGEHAE</sequence>
<feature type="chain" id="PRO_5038857760" evidence="3">
    <location>
        <begin position="19"/>
        <end position="304"/>
    </location>
</feature>
<dbReference type="InterPro" id="IPR010388">
    <property type="entry name" value="Anaerobic_Co-chelatase"/>
</dbReference>
<dbReference type="GO" id="GO:0046872">
    <property type="term" value="F:metal ion binding"/>
    <property type="evidence" value="ECO:0007669"/>
    <property type="project" value="UniProtKB-KW"/>
</dbReference>
<dbReference type="Proteomes" id="UP000184052">
    <property type="component" value="Unassembled WGS sequence"/>
</dbReference>
<gene>
    <name evidence="4" type="ORF">SAMN02745751_02849</name>
</gene>
<dbReference type="PROSITE" id="PS51257">
    <property type="entry name" value="PROKAR_LIPOPROTEIN"/>
    <property type="match status" value="1"/>
</dbReference>
<organism evidence="4 5">
    <name type="scientific">Dethiosulfatibacter aminovorans DSM 17477</name>
    <dbReference type="NCBI Taxonomy" id="1121476"/>
    <lineage>
        <taxon>Bacteria</taxon>
        <taxon>Bacillati</taxon>
        <taxon>Bacillota</taxon>
        <taxon>Tissierellia</taxon>
        <taxon>Dethiosulfatibacter</taxon>
    </lineage>
</organism>
<keyword evidence="3" id="KW-0732">Signal</keyword>
<dbReference type="EMBL" id="FQZL01000025">
    <property type="protein sequence ID" value="SHJ56094.1"/>
    <property type="molecule type" value="Genomic_DNA"/>
</dbReference>
<dbReference type="PIRSF" id="PIRSF033579">
    <property type="entry name" value="Anaer_Co_chel"/>
    <property type="match status" value="1"/>
</dbReference>
<dbReference type="GO" id="GO:0019251">
    <property type="term" value="P:anaerobic cobalamin biosynthetic process"/>
    <property type="evidence" value="ECO:0007669"/>
    <property type="project" value="InterPro"/>
</dbReference>